<sequence length="337" mass="36674">MQGLSGPAVTLVDHEYNTEVSRKQLSGPIFSKQKNGVRNLNSIDPSKITNTLPGKKMNSETSESRVEGGQMSFFCVPAFDDKIGLLLDATKVQFYAFVITFDSVVYLEIILVRKKRTLLASFLLSCFKEARIKLPSVLSCWGAEFVCRPRNAHVQAHRHVAKFPQTQRLRTRLAFKNMMNKVRDVIEEPENQRAQGDSLPDAVFSERLWLLPGPLHGSSASGPCKAVGDTPGSHGRALCGYSSEPVIPGAGFPQTLREVSSVCTAKMGHGATLLPPPCRRHRGAAGVAAGAFGRSPAPSDWEKMVSVLKGVLTGCDPAVGLFLLYLDESNAPEEVDH</sequence>
<dbReference type="Gene3D" id="3.30.70.1220">
    <property type="entry name" value="TFB5-like"/>
    <property type="match status" value="1"/>
</dbReference>
<reference evidence="1" key="1">
    <citation type="submission" date="2022-03" db="EMBL/GenBank/DDBJ databases">
        <title>Genomic analyses of argali, domestic sheep and their hybrids provide insights into chromosomal evolution, heterosis and genetic basis of agronomic traits.</title>
        <authorList>
            <person name="Li M."/>
        </authorList>
    </citation>
    <scope>NUCLEOTIDE SEQUENCE</scope>
    <source>
        <strain evidence="1">CAU-MHL-2022a</strain>
        <tissue evidence="1">Skin</tissue>
    </source>
</reference>
<dbReference type="Proteomes" id="UP001214576">
    <property type="component" value="Unassembled WGS sequence"/>
</dbReference>
<dbReference type="InterPro" id="IPR035935">
    <property type="entry name" value="TFB5-like_sf"/>
</dbReference>
<dbReference type="EMBL" id="JAKZEL010000025">
    <property type="protein sequence ID" value="KAI4530390.1"/>
    <property type="molecule type" value="Genomic_DNA"/>
</dbReference>
<evidence type="ECO:0000313" key="2">
    <source>
        <dbReference type="Proteomes" id="UP001214576"/>
    </source>
</evidence>
<dbReference type="AlphaFoldDB" id="A0AAD4TRP9"/>
<name>A0AAD4TRP9_OVIAM</name>
<comment type="caution">
    <text evidence="1">The sequence shown here is derived from an EMBL/GenBank/DDBJ whole genome shotgun (WGS) entry which is preliminary data.</text>
</comment>
<keyword evidence="2" id="KW-1185">Reference proteome</keyword>
<accession>A0AAD4TRP9</accession>
<gene>
    <name evidence="1" type="ORF">MG293_019279</name>
</gene>
<organism evidence="1 2">
    <name type="scientific">Ovis ammon polii</name>
    <dbReference type="NCBI Taxonomy" id="230172"/>
    <lineage>
        <taxon>Eukaryota</taxon>
        <taxon>Metazoa</taxon>
        <taxon>Chordata</taxon>
        <taxon>Craniata</taxon>
        <taxon>Vertebrata</taxon>
        <taxon>Euteleostomi</taxon>
        <taxon>Mammalia</taxon>
        <taxon>Eutheria</taxon>
        <taxon>Laurasiatheria</taxon>
        <taxon>Artiodactyla</taxon>
        <taxon>Ruminantia</taxon>
        <taxon>Pecora</taxon>
        <taxon>Bovidae</taxon>
        <taxon>Caprinae</taxon>
        <taxon>Ovis</taxon>
    </lineage>
</organism>
<evidence type="ECO:0000313" key="1">
    <source>
        <dbReference type="EMBL" id="KAI4530390.1"/>
    </source>
</evidence>
<protein>
    <submittedName>
        <fullName evidence="1">Uncharacterized protein</fullName>
    </submittedName>
</protein>
<proteinExistence type="predicted"/>